<dbReference type="InParanoid" id="A0A165Q0Q0"/>
<feature type="domain" description="C2H2-type" evidence="2">
    <location>
        <begin position="322"/>
        <end position="344"/>
    </location>
</feature>
<evidence type="ECO:0000313" key="4">
    <source>
        <dbReference type="Proteomes" id="UP000076761"/>
    </source>
</evidence>
<feature type="compositionally biased region" description="Polar residues" evidence="1">
    <location>
        <begin position="292"/>
        <end position="311"/>
    </location>
</feature>
<gene>
    <name evidence="3" type="ORF">NEOLEDRAFT_728372</name>
</gene>
<name>A0A165Q0Q0_9AGAM</name>
<dbReference type="Gene3D" id="3.30.160.60">
    <property type="entry name" value="Classic Zinc Finger"/>
    <property type="match status" value="1"/>
</dbReference>
<feature type="region of interest" description="Disordered" evidence="1">
    <location>
        <begin position="218"/>
        <end position="240"/>
    </location>
</feature>
<dbReference type="STRING" id="1314782.A0A165Q0Q0"/>
<feature type="region of interest" description="Disordered" evidence="1">
    <location>
        <begin position="273"/>
        <end position="315"/>
    </location>
</feature>
<organism evidence="3 4">
    <name type="scientific">Neolentinus lepideus HHB14362 ss-1</name>
    <dbReference type="NCBI Taxonomy" id="1314782"/>
    <lineage>
        <taxon>Eukaryota</taxon>
        <taxon>Fungi</taxon>
        <taxon>Dikarya</taxon>
        <taxon>Basidiomycota</taxon>
        <taxon>Agaricomycotina</taxon>
        <taxon>Agaricomycetes</taxon>
        <taxon>Gloeophyllales</taxon>
        <taxon>Gloeophyllaceae</taxon>
        <taxon>Neolentinus</taxon>
    </lineage>
</organism>
<keyword evidence="4" id="KW-1185">Reference proteome</keyword>
<dbReference type="Proteomes" id="UP000076761">
    <property type="component" value="Unassembled WGS sequence"/>
</dbReference>
<dbReference type="AlphaFoldDB" id="A0A165Q0Q0"/>
<evidence type="ECO:0000256" key="1">
    <source>
        <dbReference type="SAM" id="MobiDB-lite"/>
    </source>
</evidence>
<evidence type="ECO:0000313" key="3">
    <source>
        <dbReference type="EMBL" id="KZT21755.1"/>
    </source>
</evidence>
<evidence type="ECO:0000259" key="2">
    <source>
        <dbReference type="PROSITE" id="PS00028"/>
    </source>
</evidence>
<sequence length="427" mass="45927">MPVTIPLSDLCQSHLAIALDNTSPDGLLLRSMTPVPGVSGFSANRGSLDGVYISFSLAQGDHGLYIYVYPSTSPESTGSRRTGISAPTYHVNTSAAYDQNSYPSSSQNGSTVFDTSTGSFDYALAESIQQAFAPANNFPLTMDEPCMMPTLTTGPSSEMSSSITGNEIEYSSVSLEKLLSPSLLSDSHPAHHNNYCAQSGPANILSTMDAIAQWQNVSSSKRSSPVSSTAVSSSSSSPALSSASANVTLLSDELIQFDSTNYYECSSPDSSLGSGATLSSPPSPTLSVPHATFSSFPSSGTKSGMHTSKTMPRQARRRRFPCLHSSCTRLFTSEYTRRVHMATHTIQPRKALPCTMREQTGCMEMFSRAHDRLRHEVAMHGKECEWVCNVCGRFFSTARMLEIHKCPGTISGWIKARCPRILGDISA</sequence>
<accession>A0A165Q0Q0</accession>
<reference evidence="3 4" key="1">
    <citation type="journal article" date="2016" name="Mol. Biol. Evol.">
        <title>Comparative Genomics of Early-Diverging Mushroom-Forming Fungi Provides Insights into the Origins of Lignocellulose Decay Capabilities.</title>
        <authorList>
            <person name="Nagy L.G."/>
            <person name="Riley R."/>
            <person name="Tritt A."/>
            <person name="Adam C."/>
            <person name="Daum C."/>
            <person name="Floudas D."/>
            <person name="Sun H."/>
            <person name="Yadav J.S."/>
            <person name="Pangilinan J."/>
            <person name="Larsson K.H."/>
            <person name="Matsuura K."/>
            <person name="Barry K."/>
            <person name="Labutti K."/>
            <person name="Kuo R."/>
            <person name="Ohm R.A."/>
            <person name="Bhattacharya S.S."/>
            <person name="Shirouzu T."/>
            <person name="Yoshinaga Y."/>
            <person name="Martin F.M."/>
            <person name="Grigoriev I.V."/>
            <person name="Hibbett D.S."/>
        </authorList>
    </citation>
    <scope>NUCLEOTIDE SEQUENCE [LARGE SCALE GENOMIC DNA]</scope>
    <source>
        <strain evidence="3 4">HHB14362 ss-1</strain>
    </source>
</reference>
<proteinExistence type="predicted"/>
<dbReference type="EMBL" id="KV425603">
    <property type="protein sequence ID" value="KZT21755.1"/>
    <property type="molecule type" value="Genomic_DNA"/>
</dbReference>
<dbReference type="InterPro" id="IPR013087">
    <property type="entry name" value="Znf_C2H2_type"/>
</dbReference>
<dbReference type="PROSITE" id="PS00028">
    <property type="entry name" value="ZINC_FINGER_C2H2_1"/>
    <property type="match status" value="1"/>
</dbReference>
<protein>
    <recommendedName>
        <fullName evidence="2">C2H2-type domain-containing protein</fullName>
    </recommendedName>
</protein>
<dbReference type="OrthoDB" id="8117402at2759"/>